<feature type="region of interest" description="Disordered" evidence="1">
    <location>
        <begin position="46"/>
        <end position="100"/>
    </location>
</feature>
<reference evidence="2 3" key="1">
    <citation type="submission" date="2020-09" db="EMBL/GenBank/DDBJ databases">
        <title>De no assembly of potato wild relative species, Solanum commersonii.</title>
        <authorList>
            <person name="Cho K."/>
        </authorList>
    </citation>
    <scope>NUCLEOTIDE SEQUENCE [LARGE SCALE GENOMIC DNA]</scope>
    <source>
        <strain evidence="2">LZ3.2</strain>
        <tissue evidence="2">Leaf</tissue>
    </source>
</reference>
<accession>A0A9J5Z378</accession>
<sequence length="215" mass="23553">MENYNGVSTPMCSNVPLRVADALGTSHVRMPSMEQPASLSQCDQLPELNDSLKSPNIEGPNSPHRSNSYIMQASSNSSSMQASSNNSSIQVGNNNTSSPSLSNVPGNDLFVELASLPCVAPFPELDPIEPIAPTSPDMQIENTHVILTGAKITIADLPVHGSFYDEVIRSAKELTHLIKGIIDKVPFCDWKKFWFRGPRKFEPSLKTSRTRKSQR</sequence>
<evidence type="ECO:0000256" key="1">
    <source>
        <dbReference type="SAM" id="MobiDB-lite"/>
    </source>
</evidence>
<dbReference type="EMBL" id="JACXVP010000005">
    <property type="protein sequence ID" value="KAG5606653.1"/>
    <property type="molecule type" value="Genomic_DNA"/>
</dbReference>
<name>A0A9J5Z378_SOLCO</name>
<comment type="caution">
    <text evidence="2">The sequence shown here is derived from an EMBL/GenBank/DDBJ whole genome shotgun (WGS) entry which is preliminary data.</text>
</comment>
<dbReference type="Proteomes" id="UP000824120">
    <property type="component" value="Chromosome 5"/>
</dbReference>
<proteinExistence type="predicted"/>
<evidence type="ECO:0000313" key="3">
    <source>
        <dbReference type="Proteomes" id="UP000824120"/>
    </source>
</evidence>
<organism evidence="2 3">
    <name type="scientific">Solanum commersonii</name>
    <name type="common">Commerson's wild potato</name>
    <name type="synonym">Commerson's nightshade</name>
    <dbReference type="NCBI Taxonomy" id="4109"/>
    <lineage>
        <taxon>Eukaryota</taxon>
        <taxon>Viridiplantae</taxon>
        <taxon>Streptophyta</taxon>
        <taxon>Embryophyta</taxon>
        <taxon>Tracheophyta</taxon>
        <taxon>Spermatophyta</taxon>
        <taxon>Magnoliopsida</taxon>
        <taxon>eudicotyledons</taxon>
        <taxon>Gunneridae</taxon>
        <taxon>Pentapetalae</taxon>
        <taxon>asterids</taxon>
        <taxon>lamiids</taxon>
        <taxon>Solanales</taxon>
        <taxon>Solanaceae</taxon>
        <taxon>Solanoideae</taxon>
        <taxon>Solaneae</taxon>
        <taxon>Solanum</taxon>
    </lineage>
</organism>
<gene>
    <name evidence="2" type="ORF">H5410_028145</name>
</gene>
<feature type="compositionally biased region" description="Polar residues" evidence="1">
    <location>
        <begin position="90"/>
        <end position="100"/>
    </location>
</feature>
<protein>
    <submittedName>
        <fullName evidence="2">Uncharacterized protein</fullName>
    </submittedName>
</protein>
<dbReference type="AlphaFoldDB" id="A0A9J5Z378"/>
<keyword evidence="3" id="KW-1185">Reference proteome</keyword>
<feature type="compositionally biased region" description="Low complexity" evidence="1">
    <location>
        <begin position="66"/>
        <end position="89"/>
    </location>
</feature>
<evidence type="ECO:0000313" key="2">
    <source>
        <dbReference type="EMBL" id="KAG5606653.1"/>
    </source>
</evidence>